<feature type="region of interest" description="Disordered" evidence="10">
    <location>
        <begin position="293"/>
        <end position="362"/>
    </location>
</feature>
<keyword evidence="12" id="KW-1185">Reference proteome</keyword>
<evidence type="ECO:0000256" key="9">
    <source>
        <dbReference type="PROSITE-ProRule" id="PRU10141"/>
    </source>
</evidence>
<comment type="similarity">
    <text evidence="1">Belongs to the protein kinase superfamily. CK1 Ser/Thr protein kinase family. Casein kinase I subfamily.</text>
</comment>
<dbReference type="RefSeq" id="XP_027341793.1">
    <property type="nucleotide sequence ID" value="XM_027485992.1"/>
</dbReference>
<evidence type="ECO:0000313" key="13">
    <source>
        <dbReference type="RefSeq" id="XP_027341793.1"/>
    </source>
</evidence>
<dbReference type="Proteomes" id="UP000694853">
    <property type="component" value="Unplaced"/>
</dbReference>
<feature type="region of interest" description="Disordered" evidence="10">
    <location>
        <begin position="377"/>
        <end position="439"/>
    </location>
</feature>
<evidence type="ECO:0000256" key="8">
    <source>
        <dbReference type="ARBA" id="ARBA00022840"/>
    </source>
</evidence>
<dbReference type="Gene3D" id="3.30.200.20">
    <property type="entry name" value="Phosphorylase Kinase, domain 1"/>
    <property type="match status" value="1"/>
</dbReference>
<dbReference type="FunFam" id="1.10.510.10:FF:001417">
    <property type="entry name" value="Casein kinase I isoform alpha"/>
    <property type="match status" value="1"/>
</dbReference>
<gene>
    <name evidence="13" type="primary">LOC113854777</name>
</gene>
<dbReference type="SMART" id="SM00220">
    <property type="entry name" value="S_TKc"/>
    <property type="match status" value="1"/>
</dbReference>
<feature type="compositionally biased region" description="Polar residues" evidence="10">
    <location>
        <begin position="327"/>
        <end position="338"/>
    </location>
</feature>
<dbReference type="FunFam" id="3.30.200.20:FF:000538">
    <property type="entry name" value="Putative Casein kinase I"/>
    <property type="match status" value="1"/>
</dbReference>
<sequence>MEPRVGNKFRLGRKIGSGSFGEIYLGANIQTNEEVAIKLESVKTKHPQLLYESKLYKILQGGTEIPNVRWFGVEGHYNVLVMGLLGPSLEDLFNFCSRKLSLKTVLLLADQMVGFPVFCRYFSNLHLLISFLNFKLLLKIILEFCGVSQNFTCFRENKSLTGTARYASMNTHLGIEQSRRDDLESLGYVLMYFLRGSRPWQGLKAGTKKQKYEKISEKKVSTSIESLCCGYPSEFASYFLYCRSLRFDDKPDYAYLKRLFCDLFIREGLQFDYVFDWTILKYQQSQIAKPPASQHLLGPAAGPSSGMPQAVVNADRQTGGEDRRHTGWSSADPTQRRNSGPIANDVILSRQKGPFTNNSTGSKDVMLSSSNFLWSSGSTRRGAVSSSRDAVVGNETEPPHPLTRDATQGALRKISGAQRSSPIMPSEHNRTSSARNTSNMKNFESTLRGIESLNFNDGRVQY</sequence>
<evidence type="ECO:0000256" key="6">
    <source>
        <dbReference type="ARBA" id="ARBA00022741"/>
    </source>
</evidence>
<comment type="subunit">
    <text evidence="2">Monomer.</text>
</comment>
<keyword evidence="8 9" id="KW-0067">ATP-binding</keyword>
<evidence type="ECO:0000256" key="3">
    <source>
        <dbReference type="ARBA" id="ARBA00012513"/>
    </source>
</evidence>
<dbReference type="Gene3D" id="1.10.510.10">
    <property type="entry name" value="Transferase(Phosphotransferase) domain 1"/>
    <property type="match status" value="1"/>
</dbReference>
<evidence type="ECO:0000256" key="10">
    <source>
        <dbReference type="SAM" id="MobiDB-lite"/>
    </source>
</evidence>
<accession>A0A8B8KF00</accession>
<feature type="binding site" evidence="9">
    <location>
        <position position="38"/>
    </location>
    <ligand>
        <name>ATP</name>
        <dbReference type="ChEBI" id="CHEBI:30616"/>
    </ligand>
</feature>
<evidence type="ECO:0000256" key="1">
    <source>
        <dbReference type="ARBA" id="ARBA00005926"/>
    </source>
</evidence>
<dbReference type="InterPro" id="IPR011009">
    <property type="entry name" value="Kinase-like_dom_sf"/>
</dbReference>
<feature type="domain" description="Protein kinase" evidence="11">
    <location>
        <begin position="9"/>
        <end position="265"/>
    </location>
</feature>
<dbReference type="GO" id="GO:0004674">
    <property type="term" value="F:protein serine/threonine kinase activity"/>
    <property type="evidence" value="ECO:0007669"/>
    <property type="project" value="UniProtKB-KW"/>
</dbReference>
<dbReference type="InterPro" id="IPR000719">
    <property type="entry name" value="Prot_kinase_dom"/>
</dbReference>
<keyword evidence="7" id="KW-0418">Kinase</keyword>
<evidence type="ECO:0000313" key="12">
    <source>
        <dbReference type="Proteomes" id="UP000694853"/>
    </source>
</evidence>
<evidence type="ECO:0000256" key="4">
    <source>
        <dbReference type="ARBA" id="ARBA00022527"/>
    </source>
</evidence>
<dbReference type="OrthoDB" id="5800476at2759"/>
<evidence type="ECO:0000256" key="7">
    <source>
        <dbReference type="ARBA" id="ARBA00022777"/>
    </source>
</evidence>
<dbReference type="InterPro" id="IPR017441">
    <property type="entry name" value="Protein_kinase_ATP_BS"/>
</dbReference>
<evidence type="ECO:0000256" key="5">
    <source>
        <dbReference type="ARBA" id="ARBA00022679"/>
    </source>
</evidence>
<proteinExistence type="inferred from homology"/>
<reference evidence="13" key="2">
    <citation type="submission" date="2025-08" db="UniProtKB">
        <authorList>
            <consortium name="RefSeq"/>
        </authorList>
    </citation>
    <scope>IDENTIFICATION</scope>
    <source>
        <tissue evidence="13">Young leaves</tissue>
    </source>
</reference>
<name>A0A8B8KF00_ABRPR</name>
<dbReference type="PANTHER" id="PTHR11909">
    <property type="entry name" value="CASEIN KINASE-RELATED"/>
    <property type="match status" value="1"/>
</dbReference>
<evidence type="ECO:0000259" key="11">
    <source>
        <dbReference type="PROSITE" id="PS50011"/>
    </source>
</evidence>
<dbReference type="InterPro" id="IPR050235">
    <property type="entry name" value="CK1_Ser-Thr_kinase"/>
</dbReference>
<dbReference type="EC" id="2.7.11.1" evidence="3"/>
<dbReference type="PROSITE" id="PS50011">
    <property type="entry name" value="PROTEIN_KINASE_DOM"/>
    <property type="match status" value="1"/>
</dbReference>
<dbReference type="SUPFAM" id="SSF56112">
    <property type="entry name" value="Protein kinase-like (PK-like)"/>
    <property type="match status" value="1"/>
</dbReference>
<dbReference type="KEGG" id="aprc:113854777"/>
<reference evidence="12" key="1">
    <citation type="journal article" date="2019" name="Toxins">
        <title>Detection of Abrin-Like and Prepropulchellin-Like Toxin Genes and Transcripts Using Whole Genome Sequencing and Full-Length Transcript Sequencing of Abrus precatorius.</title>
        <authorList>
            <person name="Hovde B.T."/>
            <person name="Daligault H.E."/>
            <person name="Hanschen E.R."/>
            <person name="Kunde Y.A."/>
            <person name="Johnson M.B."/>
            <person name="Starkenburg S.R."/>
            <person name="Johnson S.L."/>
        </authorList>
    </citation>
    <scope>NUCLEOTIDE SEQUENCE [LARGE SCALE GENOMIC DNA]</scope>
</reference>
<evidence type="ECO:0000256" key="2">
    <source>
        <dbReference type="ARBA" id="ARBA00011245"/>
    </source>
</evidence>
<protein>
    <recommendedName>
        <fullName evidence="3">non-specific serine/threonine protein kinase</fullName>
        <ecNumber evidence="3">2.7.11.1</ecNumber>
    </recommendedName>
</protein>
<keyword evidence="4" id="KW-0723">Serine/threonine-protein kinase</keyword>
<keyword evidence="5" id="KW-0808">Transferase</keyword>
<organism evidence="12 13">
    <name type="scientific">Abrus precatorius</name>
    <name type="common">Indian licorice</name>
    <name type="synonym">Glycine abrus</name>
    <dbReference type="NCBI Taxonomy" id="3816"/>
    <lineage>
        <taxon>Eukaryota</taxon>
        <taxon>Viridiplantae</taxon>
        <taxon>Streptophyta</taxon>
        <taxon>Embryophyta</taxon>
        <taxon>Tracheophyta</taxon>
        <taxon>Spermatophyta</taxon>
        <taxon>Magnoliopsida</taxon>
        <taxon>eudicotyledons</taxon>
        <taxon>Gunneridae</taxon>
        <taxon>Pentapetalae</taxon>
        <taxon>rosids</taxon>
        <taxon>fabids</taxon>
        <taxon>Fabales</taxon>
        <taxon>Fabaceae</taxon>
        <taxon>Papilionoideae</taxon>
        <taxon>50 kb inversion clade</taxon>
        <taxon>NPAAA clade</taxon>
        <taxon>indigoferoid/millettioid clade</taxon>
        <taxon>Abreae</taxon>
        <taxon>Abrus</taxon>
    </lineage>
</organism>
<dbReference type="GO" id="GO:0005524">
    <property type="term" value="F:ATP binding"/>
    <property type="evidence" value="ECO:0007669"/>
    <property type="project" value="UniProtKB-UniRule"/>
</dbReference>
<dbReference type="AlphaFoldDB" id="A0A8B8KF00"/>
<dbReference type="GeneID" id="113854777"/>
<keyword evidence="6 9" id="KW-0547">Nucleotide-binding</keyword>
<dbReference type="PROSITE" id="PS00107">
    <property type="entry name" value="PROTEIN_KINASE_ATP"/>
    <property type="match status" value="1"/>
</dbReference>